<dbReference type="Proteomes" id="UP000309997">
    <property type="component" value="Unassembled WGS sequence"/>
</dbReference>
<protein>
    <submittedName>
        <fullName evidence="1">Uncharacterized protein</fullName>
    </submittedName>
</protein>
<accession>A0ACC4BN87</accession>
<evidence type="ECO:0000313" key="2">
    <source>
        <dbReference type="Proteomes" id="UP000309997"/>
    </source>
</evidence>
<evidence type="ECO:0000313" key="1">
    <source>
        <dbReference type="EMBL" id="KAL3579811.1"/>
    </source>
</evidence>
<sequence>MGLEPKNLESSIPVPSVQELASLKLETVPSRYIRDDMDSIIGTVPSGKTLRVPLIDMAKLVDSASQETELQKFHAACG</sequence>
<reference evidence="1 2" key="1">
    <citation type="journal article" date="2024" name="Plant Biotechnol. J.">
        <title>Genome and CRISPR/Cas9 system of a widespread forest tree (Populus alba) in the world.</title>
        <authorList>
            <person name="Liu Y.J."/>
            <person name="Jiang P.F."/>
            <person name="Han X.M."/>
            <person name="Li X.Y."/>
            <person name="Wang H.M."/>
            <person name="Wang Y.J."/>
            <person name="Wang X.X."/>
            <person name="Zeng Q.Y."/>
        </authorList>
    </citation>
    <scope>NUCLEOTIDE SEQUENCE [LARGE SCALE GENOMIC DNA]</scope>
    <source>
        <strain evidence="2">cv. PAL-ZL1</strain>
    </source>
</reference>
<organism evidence="1 2">
    <name type="scientific">Populus alba</name>
    <name type="common">White poplar</name>
    <dbReference type="NCBI Taxonomy" id="43335"/>
    <lineage>
        <taxon>Eukaryota</taxon>
        <taxon>Viridiplantae</taxon>
        <taxon>Streptophyta</taxon>
        <taxon>Embryophyta</taxon>
        <taxon>Tracheophyta</taxon>
        <taxon>Spermatophyta</taxon>
        <taxon>Magnoliopsida</taxon>
        <taxon>eudicotyledons</taxon>
        <taxon>Gunneridae</taxon>
        <taxon>Pentapetalae</taxon>
        <taxon>rosids</taxon>
        <taxon>fabids</taxon>
        <taxon>Malpighiales</taxon>
        <taxon>Salicaceae</taxon>
        <taxon>Saliceae</taxon>
        <taxon>Populus</taxon>
    </lineage>
</organism>
<name>A0ACC4BN87_POPAL</name>
<proteinExistence type="predicted"/>
<keyword evidence="2" id="KW-1185">Reference proteome</keyword>
<dbReference type="EMBL" id="RCHU02000009">
    <property type="protein sequence ID" value="KAL3579811.1"/>
    <property type="molecule type" value="Genomic_DNA"/>
</dbReference>
<comment type="caution">
    <text evidence="1">The sequence shown here is derived from an EMBL/GenBank/DDBJ whole genome shotgun (WGS) entry which is preliminary data.</text>
</comment>
<gene>
    <name evidence="1" type="ORF">D5086_017646</name>
</gene>